<evidence type="ECO:0000313" key="2">
    <source>
        <dbReference type="EMBL" id="KAF5720480.1"/>
    </source>
</evidence>
<comment type="caution">
    <text evidence="2">The sequence shown here is derived from an EMBL/GenBank/DDBJ whole genome shotgun (WGS) entry which is preliminary data.</text>
</comment>
<dbReference type="Pfam" id="PF04607">
    <property type="entry name" value="RelA_SpoT"/>
    <property type="match status" value="1"/>
</dbReference>
<dbReference type="GO" id="GO:0015969">
    <property type="term" value="P:guanosine tetraphosphate metabolic process"/>
    <property type="evidence" value="ECO:0007669"/>
    <property type="project" value="InterPro"/>
</dbReference>
<name>A0A8H6DKY4_9HYPO</name>
<keyword evidence="3" id="KW-1185">Reference proteome</keyword>
<evidence type="ECO:0000259" key="1">
    <source>
        <dbReference type="Pfam" id="PF04607"/>
    </source>
</evidence>
<dbReference type="EMBL" id="JAAOAN010000130">
    <property type="protein sequence ID" value="KAF5720480.1"/>
    <property type="molecule type" value="Genomic_DNA"/>
</dbReference>
<dbReference type="OrthoDB" id="4719016at2759"/>
<gene>
    <name evidence="2" type="ORF">FMUND_4302</name>
</gene>
<dbReference type="InterPro" id="IPR043519">
    <property type="entry name" value="NT_sf"/>
</dbReference>
<reference evidence="2 3" key="1">
    <citation type="submission" date="2020-05" db="EMBL/GenBank/DDBJ databases">
        <title>Identification and distribution of gene clusters putatively required for synthesis of sphingolipid metabolism inhibitors in phylogenetically diverse species of the filamentous fungus Fusarium.</title>
        <authorList>
            <person name="Kim H.-S."/>
            <person name="Busman M."/>
            <person name="Brown D.W."/>
            <person name="Divon H."/>
            <person name="Uhlig S."/>
            <person name="Proctor R.H."/>
        </authorList>
    </citation>
    <scope>NUCLEOTIDE SEQUENCE [LARGE SCALE GENOMIC DNA]</scope>
    <source>
        <strain evidence="2 3">NRRL 66235</strain>
    </source>
</reference>
<dbReference type="PANTHER" id="PTHR41773:SF1">
    <property type="entry name" value="RELA_SPOT DOMAIN-CONTAINING PROTEIN"/>
    <property type="match status" value="1"/>
</dbReference>
<proteinExistence type="predicted"/>
<dbReference type="InterPro" id="IPR007685">
    <property type="entry name" value="RelA_SpoT"/>
</dbReference>
<dbReference type="AlphaFoldDB" id="A0A8H6DKY4"/>
<accession>A0A8H6DKY4</accession>
<protein>
    <submittedName>
        <fullName evidence="2">Ankyrin repeat</fullName>
    </submittedName>
</protein>
<feature type="domain" description="RelA/SpoT" evidence="1">
    <location>
        <begin position="72"/>
        <end position="168"/>
    </location>
</feature>
<sequence length="220" mass="25580">MSGFQLPSIDLSDLDEYVPFNVDHEAYIQKVEGCLTLYSDPEKKASYQKAAHMKLRSMERRTDFKSWTLNNDIFQHHEMGDLAAVRIGLYLHQDVIKMARECQQRFEIAHLFGTVVSGRDATRGDKMSLDSYMVIDWDGRLQVEIQIRTVVSQAWAEVQHNVIYKKHDNMMSTSTMKRRIDAINGLAMTTEIILSELEQSIETAKQKEQLRRITEERYDS</sequence>
<evidence type="ECO:0000313" key="3">
    <source>
        <dbReference type="Proteomes" id="UP000544331"/>
    </source>
</evidence>
<dbReference type="Proteomes" id="UP000544331">
    <property type="component" value="Unassembled WGS sequence"/>
</dbReference>
<dbReference type="PANTHER" id="PTHR41773">
    <property type="entry name" value="GTP PYROPHOSPHATASE-RELATED"/>
    <property type="match status" value="1"/>
</dbReference>
<dbReference type="SUPFAM" id="SSF81301">
    <property type="entry name" value="Nucleotidyltransferase"/>
    <property type="match status" value="1"/>
</dbReference>
<organism evidence="2 3">
    <name type="scientific">Fusarium mundagurra</name>
    <dbReference type="NCBI Taxonomy" id="1567541"/>
    <lineage>
        <taxon>Eukaryota</taxon>
        <taxon>Fungi</taxon>
        <taxon>Dikarya</taxon>
        <taxon>Ascomycota</taxon>
        <taxon>Pezizomycotina</taxon>
        <taxon>Sordariomycetes</taxon>
        <taxon>Hypocreomycetidae</taxon>
        <taxon>Hypocreales</taxon>
        <taxon>Nectriaceae</taxon>
        <taxon>Fusarium</taxon>
        <taxon>Fusarium fujikuroi species complex</taxon>
    </lineage>
</organism>